<organism evidence="1 2">
    <name type="scientific">Sporolactobacillus spathodeae</name>
    <dbReference type="NCBI Taxonomy" id="1465502"/>
    <lineage>
        <taxon>Bacteria</taxon>
        <taxon>Bacillati</taxon>
        <taxon>Bacillota</taxon>
        <taxon>Bacilli</taxon>
        <taxon>Bacillales</taxon>
        <taxon>Sporolactobacillaceae</taxon>
        <taxon>Sporolactobacillus</taxon>
    </lineage>
</organism>
<name>A0ABS2Q4A6_9BACL</name>
<dbReference type="Proteomes" id="UP000823201">
    <property type="component" value="Unassembled WGS sequence"/>
</dbReference>
<proteinExistence type="predicted"/>
<accession>A0ABS2Q4A6</accession>
<evidence type="ECO:0000313" key="2">
    <source>
        <dbReference type="Proteomes" id="UP000823201"/>
    </source>
</evidence>
<evidence type="ECO:0000313" key="1">
    <source>
        <dbReference type="EMBL" id="MBM7656617.1"/>
    </source>
</evidence>
<dbReference type="RefSeq" id="WP_205004984.1">
    <property type="nucleotide sequence ID" value="NZ_CBCRXA010000001.1"/>
</dbReference>
<reference evidence="1 2" key="1">
    <citation type="submission" date="2021-01" db="EMBL/GenBank/DDBJ databases">
        <title>Genomic Encyclopedia of Type Strains, Phase IV (KMG-IV): sequencing the most valuable type-strain genomes for metagenomic binning, comparative biology and taxonomic classification.</title>
        <authorList>
            <person name="Goeker M."/>
        </authorList>
    </citation>
    <scope>NUCLEOTIDE SEQUENCE [LARGE SCALE GENOMIC DNA]</scope>
    <source>
        <strain evidence="1 2">DSM 100968</strain>
    </source>
</reference>
<keyword evidence="2" id="KW-1185">Reference proteome</keyword>
<protein>
    <submittedName>
        <fullName evidence="1">Uncharacterized protein</fullName>
    </submittedName>
</protein>
<sequence length="50" mass="5737">MADRCVLLSIEKRLPRLTRFFGQAEQPYLYSAKGSQSFADSHFEKACPEI</sequence>
<dbReference type="EMBL" id="JAFBEV010000001">
    <property type="protein sequence ID" value="MBM7656617.1"/>
    <property type="molecule type" value="Genomic_DNA"/>
</dbReference>
<gene>
    <name evidence="1" type="ORF">JOC27_000053</name>
</gene>
<comment type="caution">
    <text evidence="1">The sequence shown here is derived from an EMBL/GenBank/DDBJ whole genome shotgun (WGS) entry which is preliminary data.</text>
</comment>